<evidence type="ECO:0000313" key="3">
    <source>
        <dbReference type="Proteomes" id="UP000547976"/>
    </source>
</evidence>
<reference evidence="2 3" key="1">
    <citation type="submission" date="2020-05" db="EMBL/GenBank/DDBJ databases">
        <title>Identification and distribution of gene clusters putatively required for synthesis of sphingolipid metabolism inhibitors in phylogenetically diverse species of the filamentous fungus Fusarium.</title>
        <authorList>
            <person name="Kim H.-S."/>
            <person name="Busman M."/>
            <person name="Brown D.W."/>
            <person name="Divon H."/>
            <person name="Uhlig S."/>
            <person name="Proctor R.H."/>
        </authorList>
    </citation>
    <scope>NUCLEOTIDE SEQUENCE [LARGE SCALE GENOMIC DNA]</scope>
    <source>
        <strain evidence="2 3">NRRL 66333</strain>
    </source>
</reference>
<accession>A0A8H5KVY9</accession>
<proteinExistence type="predicted"/>
<comment type="caution">
    <text evidence="2">The sequence shown here is derived from an EMBL/GenBank/DDBJ whole genome shotgun (WGS) entry which is preliminary data.</text>
</comment>
<gene>
    <name evidence="2" type="ORF">FSUBG_13430</name>
</gene>
<feature type="region of interest" description="Disordered" evidence="1">
    <location>
        <begin position="163"/>
        <end position="190"/>
    </location>
</feature>
<evidence type="ECO:0000256" key="1">
    <source>
        <dbReference type="SAM" id="MobiDB-lite"/>
    </source>
</evidence>
<keyword evidence="3" id="KW-1185">Reference proteome</keyword>
<protein>
    <submittedName>
        <fullName evidence="2">Uncharacterized protein</fullName>
    </submittedName>
</protein>
<dbReference type="OrthoDB" id="5093989at2759"/>
<dbReference type="RefSeq" id="XP_036531100.1">
    <property type="nucleotide sequence ID" value="XM_036678321.1"/>
</dbReference>
<organism evidence="2 3">
    <name type="scientific">Gibberella subglutinans</name>
    <name type="common">Fusarium subglutinans</name>
    <dbReference type="NCBI Taxonomy" id="42677"/>
    <lineage>
        <taxon>Eukaryota</taxon>
        <taxon>Fungi</taxon>
        <taxon>Dikarya</taxon>
        <taxon>Ascomycota</taxon>
        <taxon>Pezizomycotina</taxon>
        <taxon>Sordariomycetes</taxon>
        <taxon>Hypocreomycetidae</taxon>
        <taxon>Hypocreales</taxon>
        <taxon>Nectriaceae</taxon>
        <taxon>Fusarium</taxon>
        <taxon>Fusarium fujikuroi species complex</taxon>
    </lineage>
</organism>
<name>A0A8H5KVY9_GIBSU</name>
<dbReference type="EMBL" id="JAAOAV010000342">
    <property type="protein sequence ID" value="KAF5580277.1"/>
    <property type="molecule type" value="Genomic_DNA"/>
</dbReference>
<dbReference type="GeneID" id="59313039"/>
<sequence length="229" mass="26381">MPKITLDSADINPPDTDARRQYMNVFFGKLPISRDLIQEARVSAVVLQTKHLAGRGLCEVSEVYFEYHVDVTMWELIVKRLMISKNNPWPWNVSLDENDLSQGARPVFREWWQYQADRRSHQGPAPQSHAETEQMAFEAFQRAKEFDLEGLRLNLIARQWPSEGETPPRDFYSDRPQISGGRIRANDPSDLPHASDGCFVAPRLNQSASWTQPTKLEDTEVGRKIMDRL</sequence>
<evidence type="ECO:0000313" key="2">
    <source>
        <dbReference type="EMBL" id="KAF5580277.1"/>
    </source>
</evidence>
<dbReference type="AlphaFoldDB" id="A0A8H5KVY9"/>
<dbReference type="Proteomes" id="UP000547976">
    <property type="component" value="Unassembled WGS sequence"/>
</dbReference>